<accession>A0A6J6MC41</accession>
<keyword evidence="2" id="KW-0813">Transport</keyword>
<evidence type="ECO:0000256" key="3">
    <source>
        <dbReference type="ARBA" id="ARBA00022729"/>
    </source>
</evidence>
<dbReference type="SUPFAM" id="SSF53850">
    <property type="entry name" value="Periplasmic binding protein-like II"/>
    <property type="match status" value="1"/>
</dbReference>
<reference evidence="4" key="1">
    <citation type="submission" date="2020-05" db="EMBL/GenBank/DDBJ databases">
        <authorList>
            <person name="Chiriac C."/>
            <person name="Salcher M."/>
            <person name="Ghai R."/>
            <person name="Kavagutti S V."/>
        </authorList>
    </citation>
    <scope>NUCLEOTIDE SEQUENCE</scope>
</reference>
<dbReference type="PANTHER" id="PTHR43649">
    <property type="entry name" value="ARABINOSE-BINDING PROTEIN-RELATED"/>
    <property type="match status" value="1"/>
</dbReference>
<dbReference type="CDD" id="cd13585">
    <property type="entry name" value="PBP2_TMBP_like"/>
    <property type="match status" value="1"/>
</dbReference>
<dbReference type="EMBL" id="CAEZWZ010000055">
    <property type="protein sequence ID" value="CAB4670909.1"/>
    <property type="molecule type" value="Genomic_DNA"/>
</dbReference>
<dbReference type="Gene3D" id="3.40.190.10">
    <property type="entry name" value="Periplasmic binding protein-like II"/>
    <property type="match status" value="1"/>
</dbReference>
<dbReference type="AlphaFoldDB" id="A0A6J6MC41"/>
<evidence type="ECO:0000256" key="1">
    <source>
        <dbReference type="ARBA" id="ARBA00008520"/>
    </source>
</evidence>
<gene>
    <name evidence="4" type="ORF">UFOPK2329_00483</name>
</gene>
<dbReference type="PANTHER" id="PTHR43649:SF12">
    <property type="entry name" value="DIACETYLCHITOBIOSE BINDING PROTEIN DASA"/>
    <property type="match status" value="1"/>
</dbReference>
<dbReference type="InterPro" id="IPR050490">
    <property type="entry name" value="Bact_solute-bd_prot1"/>
</dbReference>
<dbReference type="InterPro" id="IPR006061">
    <property type="entry name" value="SBP_1_CS"/>
</dbReference>
<dbReference type="GO" id="GO:0055085">
    <property type="term" value="P:transmembrane transport"/>
    <property type="evidence" value="ECO:0007669"/>
    <property type="project" value="InterPro"/>
</dbReference>
<protein>
    <submittedName>
        <fullName evidence="4">Unannotated protein</fullName>
    </submittedName>
</protein>
<evidence type="ECO:0000313" key="4">
    <source>
        <dbReference type="EMBL" id="CAB4670909.1"/>
    </source>
</evidence>
<name>A0A6J6MC41_9ZZZZ</name>
<dbReference type="Pfam" id="PF01547">
    <property type="entry name" value="SBP_bac_1"/>
    <property type="match status" value="1"/>
</dbReference>
<keyword evidence="3" id="KW-0732">Signal</keyword>
<dbReference type="PROSITE" id="PS01037">
    <property type="entry name" value="SBP_BACTERIAL_1"/>
    <property type="match status" value="1"/>
</dbReference>
<comment type="similarity">
    <text evidence="1">Belongs to the bacterial solute-binding protein 1 family.</text>
</comment>
<proteinExistence type="inferred from homology"/>
<evidence type="ECO:0000256" key="2">
    <source>
        <dbReference type="ARBA" id="ARBA00022448"/>
    </source>
</evidence>
<dbReference type="InterPro" id="IPR006059">
    <property type="entry name" value="SBP"/>
</dbReference>
<organism evidence="4">
    <name type="scientific">freshwater metagenome</name>
    <dbReference type="NCBI Taxonomy" id="449393"/>
    <lineage>
        <taxon>unclassified sequences</taxon>
        <taxon>metagenomes</taxon>
        <taxon>ecological metagenomes</taxon>
    </lineage>
</organism>
<sequence>MNKRKLVVKTVAVVLALTPFLALTSNANAAGPVTLTFWSRPQGENGGIVKQLADAYNATHTDIQLKITIIPANDFVTKVATAYQSGEGPDLTSVDLIYVPFLASAGALEDLSSLVAGLSYKDKWDPAHVKLSMYNKKWYSLPFTGDASALFYNKDLFKKAGLDPNKGPASYQEVIDAAKKITALGGGNKGFYFSGACAGCQVFTFAPAIWASGGDMFGPIGEPKFTDPKVAAGLRYYNTMWKNGYVPEGAKTDDGKNFASMFYSGKVGMQVSGSFMIPELTTNHKDINFGIVPIPGPKKGQSSSFNGGDNIALLKGAAHPAEAREFLKWATNEGQKVLAQQKVLPTRMDIAKSDYVPQNPYYGVFYKAAEVGVAPWSTVYPAMVNDANGPWSRLITTTIFSGEIAKGVAAAQKTAEKIYKTAKK</sequence>